<protein>
    <submittedName>
        <fullName evidence="1">Uncharacterized protein</fullName>
    </submittedName>
</protein>
<gene>
    <name evidence="1" type="ORF">F511_21035</name>
</gene>
<dbReference type="AlphaFoldDB" id="A0A2Z7AMT2"/>
<dbReference type="EMBL" id="KV015623">
    <property type="protein sequence ID" value="KZV20521.1"/>
    <property type="molecule type" value="Genomic_DNA"/>
</dbReference>
<proteinExistence type="predicted"/>
<dbReference type="Proteomes" id="UP000250235">
    <property type="component" value="Unassembled WGS sequence"/>
</dbReference>
<evidence type="ECO:0000313" key="1">
    <source>
        <dbReference type="EMBL" id="KZV20521.1"/>
    </source>
</evidence>
<evidence type="ECO:0000313" key="2">
    <source>
        <dbReference type="Proteomes" id="UP000250235"/>
    </source>
</evidence>
<accession>A0A2Z7AMT2</accession>
<sequence>MQMDSDLVIYRTTLVWTFQVVTICRVDKSETDGGLLFPVVDLIRRSTAAYNSRASLPVILVGARRLDASKALSAIHRGSWGDVARRFTMIRWLSPKMCFGVTKSCEPTTSYIPEPLRVTQLLVSQFSYDATTVAVEIRFDRCEDSVREIFTGFRANQ</sequence>
<keyword evidence="2" id="KW-1185">Reference proteome</keyword>
<name>A0A2Z7AMT2_9LAMI</name>
<reference evidence="1 2" key="1">
    <citation type="journal article" date="2015" name="Proc. Natl. Acad. Sci. U.S.A.">
        <title>The resurrection genome of Boea hygrometrica: A blueprint for survival of dehydration.</title>
        <authorList>
            <person name="Xiao L."/>
            <person name="Yang G."/>
            <person name="Zhang L."/>
            <person name="Yang X."/>
            <person name="Zhao S."/>
            <person name="Ji Z."/>
            <person name="Zhou Q."/>
            <person name="Hu M."/>
            <person name="Wang Y."/>
            <person name="Chen M."/>
            <person name="Xu Y."/>
            <person name="Jin H."/>
            <person name="Xiao X."/>
            <person name="Hu G."/>
            <person name="Bao F."/>
            <person name="Hu Y."/>
            <person name="Wan P."/>
            <person name="Li L."/>
            <person name="Deng X."/>
            <person name="Kuang T."/>
            <person name="Xiang C."/>
            <person name="Zhu J.K."/>
            <person name="Oliver M.J."/>
            <person name="He Y."/>
        </authorList>
    </citation>
    <scope>NUCLEOTIDE SEQUENCE [LARGE SCALE GENOMIC DNA]</scope>
    <source>
        <strain evidence="2">cv. XS01</strain>
    </source>
</reference>
<organism evidence="1 2">
    <name type="scientific">Dorcoceras hygrometricum</name>
    <dbReference type="NCBI Taxonomy" id="472368"/>
    <lineage>
        <taxon>Eukaryota</taxon>
        <taxon>Viridiplantae</taxon>
        <taxon>Streptophyta</taxon>
        <taxon>Embryophyta</taxon>
        <taxon>Tracheophyta</taxon>
        <taxon>Spermatophyta</taxon>
        <taxon>Magnoliopsida</taxon>
        <taxon>eudicotyledons</taxon>
        <taxon>Gunneridae</taxon>
        <taxon>Pentapetalae</taxon>
        <taxon>asterids</taxon>
        <taxon>lamiids</taxon>
        <taxon>Lamiales</taxon>
        <taxon>Gesneriaceae</taxon>
        <taxon>Didymocarpoideae</taxon>
        <taxon>Trichosporeae</taxon>
        <taxon>Loxocarpinae</taxon>
        <taxon>Dorcoceras</taxon>
    </lineage>
</organism>